<feature type="domain" description="Methyltransferase type 11" evidence="1">
    <location>
        <begin position="43"/>
        <end position="138"/>
    </location>
</feature>
<dbReference type="InterPro" id="IPR029063">
    <property type="entry name" value="SAM-dependent_MTases_sf"/>
</dbReference>
<dbReference type="CDD" id="cd02440">
    <property type="entry name" value="AdoMet_MTases"/>
    <property type="match status" value="1"/>
</dbReference>
<dbReference type="STRING" id="1108045.GORHZ_008_00030"/>
<evidence type="ECO:0000313" key="3">
    <source>
        <dbReference type="Proteomes" id="UP000008363"/>
    </source>
</evidence>
<keyword evidence="2" id="KW-0808">Transferase</keyword>
<dbReference type="GO" id="GO:0008757">
    <property type="term" value="F:S-adenosylmethionine-dependent methyltransferase activity"/>
    <property type="evidence" value="ECO:0007669"/>
    <property type="project" value="InterPro"/>
</dbReference>
<dbReference type="PANTHER" id="PTHR45036">
    <property type="entry name" value="METHYLTRANSFERASE LIKE 7B"/>
    <property type="match status" value="1"/>
</dbReference>
<evidence type="ECO:0000259" key="1">
    <source>
        <dbReference type="Pfam" id="PF08241"/>
    </source>
</evidence>
<dbReference type="GO" id="GO:0032259">
    <property type="term" value="P:methylation"/>
    <property type="evidence" value="ECO:0007669"/>
    <property type="project" value="UniProtKB-KW"/>
</dbReference>
<organism evidence="2 3">
    <name type="scientific">Gordonia rhizosphera NBRC 16068</name>
    <dbReference type="NCBI Taxonomy" id="1108045"/>
    <lineage>
        <taxon>Bacteria</taxon>
        <taxon>Bacillati</taxon>
        <taxon>Actinomycetota</taxon>
        <taxon>Actinomycetes</taxon>
        <taxon>Mycobacteriales</taxon>
        <taxon>Gordoniaceae</taxon>
        <taxon>Gordonia</taxon>
    </lineage>
</organism>
<dbReference type="InterPro" id="IPR052356">
    <property type="entry name" value="Thiol_S-MT"/>
</dbReference>
<reference evidence="2 3" key="1">
    <citation type="submission" date="2012-08" db="EMBL/GenBank/DDBJ databases">
        <title>Whole genome shotgun sequence of Gordonia rhizosphera NBRC 16068.</title>
        <authorList>
            <person name="Takarada H."/>
            <person name="Isaki S."/>
            <person name="Hosoyama A."/>
            <person name="Tsuchikane K."/>
            <person name="Katsumata H."/>
            <person name="Baba S."/>
            <person name="Ohji S."/>
            <person name="Yamazaki S."/>
            <person name="Fujita N."/>
        </authorList>
    </citation>
    <scope>NUCLEOTIDE SEQUENCE [LARGE SCALE GENOMIC DNA]</scope>
    <source>
        <strain evidence="2 3">NBRC 16068</strain>
    </source>
</reference>
<sequence length="226" mass="24681">MTTNTVNQRIFAAWYPGFMSRVERSGQAAIRAEQLSHAHGRTLEIGAGNGLSISHYPDDLEELVLLEPNPRLRARLAARTDGPGVPTTVCDGDAHALDFPDSSFDTVTASLVFCSVTDPARALAEVHRVLRPGGLFLFHEHVRGTGARGFLQDLLNPLQQLLADGCHANRDFVGELRASALHVDEISHLRMPTAMPTIVPLVIGSARRVSEDERTQTRQMAESQSI</sequence>
<dbReference type="Gene3D" id="3.40.50.150">
    <property type="entry name" value="Vaccinia Virus protein VP39"/>
    <property type="match status" value="1"/>
</dbReference>
<dbReference type="PANTHER" id="PTHR45036:SF1">
    <property type="entry name" value="METHYLTRANSFERASE LIKE 7A"/>
    <property type="match status" value="1"/>
</dbReference>
<keyword evidence="3" id="KW-1185">Reference proteome</keyword>
<dbReference type="EMBL" id="BAHC01000008">
    <property type="protein sequence ID" value="GAB88184.1"/>
    <property type="molecule type" value="Genomic_DNA"/>
</dbReference>
<proteinExistence type="predicted"/>
<dbReference type="Pfam" id="PF08241">
    <property type="entry name" value="Methyltransf_11"/>
    <property type="match status" value="1"/>
</dbReference>
<name>K6WNS3_9ACTN</name>
<gene>
    <name evidence="2" type="ORF">GORHZ_008_00030</name>
</gene>
<dbReference type="eggNOG" id="COG2226">
    <property type="taxonomic scope" value="Bacteria"/>
</dbReference>
<keyword evidence="2" id="KW-0489">Methyltransferase</keyword>
<evidence type="ECO:0000313" key="2">
    <source>
        <dbReference type="EMBL" id="GAB88184.1"/>
    </source>
</evidence>
<dbReference type="InterPro" id="IPR013216">
    <property type="entry name" value="Methyltransf_11"/>
</dbReference>
<accession>K6WNS3</accession>
<comment type="caution">
    <text evidence="2">The sequence shown here is derived from an EMBL/GenBank/DDBJ whole genome shotgun (WGS) entry which is preliminary data.</text>
</comment>
<dbReference type="SUPFAM" id="SSF53335">
    <property type="entry name" value="S-adenosyl-L-methionine-dependent methyltransferases"/>
    <property type="match status" value="1"/>
</dbReference>
<dbReference type="AlphaFoldDB" id="K6WNS3"/>
<dbReference type="Proteomes" id="UP000008363">
    <property type="component" value="Unassembled WGS sequence"/>
</dbReference>
<protein>
    <submittedName>
        <fullName evidence="2">Putative methyltransferase</fullName>
    </submittedName>
</protein>
<dbReference type="OrthoDB" id="65624at2"/>
<dbReference type="RefSeq" id="WP_006329267.1">
    <property type="nucleotide sequence ID" value="NZ_BAHC01000008.1"/>
</dbReference>